<dbReference type="InterPro" id="IPR013087">
    <property type="entry name" value="Znf_C2H2_type"/>
</dbReference>
<comment type="subcellular location">
    <subcellularLocation>
        <location evidence="1">Nucleus</location>
    </subcellularLocation>
</comment>
<feature type="compositionally biased region" description="Basic and acidic residues" evidence="8">
    <location>
        <begin position="95"/>
        <end position="112"/>
    </location>
</feature>
<dbReference type="PROSITE" id="PS00028">
    <property type="entry name" value="ZINC_FINGER_C2H2_1"/>
    <property type="match status" value="1"/>
</dbReference>
<evidence type="ECO:0000256" key="3">
    <source>
        <dbReference type="ARBA" id="ARBA00022737"/>
    </source>
</evidence>
<dbReference type="GO" id="GO:0008270">
    <property type="term" value="F:zinc ion binding"/>
    <property type="evidence" value="ECO:0007669"/>
    <property type="project" value="UniProtKB-KW"/>
</dbReference>
<dbReference type="SMART" id="SM00355">
    <property type="entry name" value="ZnF_C2H2"/>
    <property type="match status" value="3"/>
</dbReference>
<gene>
    <name evidence="10" type="ORF">LY90DRAFT_676893</name>
</gene>
<dbReference type="InterPro" id="IPR056436">
    <property type="entry name" value="Znf-C2H2_ZIC1-5/GLI1-3-like"/>
</dbReference>
<dbReference type="STRING" id="1754190.A0A1Y2ACE6"/>
<evidence type="ECO:0000259" key="9">
    <source>
        <dbReference type="PROSITE" id="PS50157"/>
    </source>
</evidence>
<feature type="compositionally biased region" description="Low complexity" evidence="8">
    <location>
        <begin position="303"/>
        <end position="315"/>
    </location>
</feature>
<evidence type="ECO:0000256" key="2">
    <source>
        <dbReference type="ARBA" id="ARBA00022723"/>
    </source>
</evidence>
<feature type="domain" description="C2H2-type" evidence="9">
    <location>
        <begin position="211"/>
        <end position="231"/>
    </location>
</feature>
<keyword evidence="5" id="KW-0862">Zinc</keyword>
<evidence type="ECO:0000256" key="5">
    <source>
        <dbReference type="ARBA" id="ARBA00022833"/>
    </source>
</evidence>
<evidence type="ECO:0000256" key="7">
    <source>
        <dbReference type="PROSITE-ProRule" id="PRU00042"/>
    </source>
</evidence>
<evidence type="ECO:0000313" key="11">
    <source>
        <dbReference type="Proteomes" id="UP000193920"/>
    </source>
</evidence>
<evidence type="ECO:0000256" key="1">
    <source>
        <dbReference type="ARBA" id="ARBA00004123"/>
    </source>
</evidence>
<feature type="compositionally biased region" description="Basic and acidic residues" evidence="8">
    <location>
        <begin position="238"/>
        <end position="249"/>
    </location>
</feature>
<dbReference type="PROSITE" id="PS50157">
    <property type="entry name" value="ZINC_FINGER_C2H2_2"/>
    <property type="match status" value="2"/>
</dbReference>
<comment type="caution">
    <text evidence="10">The sequence shown here is derived from an EMBL/GenBank/DDBJ whole genome shotgun (WGS) entry which is preliminary data.</text>
</comment>
<dbReference type="GO" id="GO:0000978">
    <property type="term" value="F:RNA polymerase II cis-regulatory region sequence-specific DNA binding"/>
    <property type="evidence" value="ECO:0007669"/>
    <property type="project" value="TreeGrafter"/>
</dbReference>
<feature type="region of interest" description="Disordered" evidence="8">
    <location>
        <begin position="238"/>
        <end position="315"/>
    </location>
</feature>
<feature type="compositionally biased region" description="Low complexity" evidence="8">
    <location>
        <begin position="262"/>
        <end position="279"/>
    </location>
</feature>
<feature type="domain" description="C2H2-type" evidence="9">
    <location>
        <begin position="183"/>
        <end position="210"/>
    </location>
</feature>
<protein>
    <recommendedName>
        <fullName evidence="9">C2H2-type domain-containing protein</fullName>
    </recommendedName>
</protein>
<dbReference type="Proteomes" id="UP000193920">
    <property type="component" value="Unassembled WGS sequence"/>
</dbReference>
<feature type="compositionally biased region" description="Basic and acidic residues" evidence="8">
    <location>
        <begin position="45"/>
        <end position="55"/>
    </location>
</feature>
<sequence>MKDDTFSENFSSYDNNDDQETINDNISENDNLASEVVTEYSLESENSHFETDNDKNSQQLNYMDNEVENNFYENNNNENDMKDDEENEEENSETIDEKQSNEQENDNLKENNSENINNNNSNVKNKRKNKNKINKDEETDKFYKCEWDECHNKYEDFDKFIEHLNKEHIDNMTKSTEFGCLWRTCERKNKPNGCKAALRNHVRKHTGEKPYECEYCHKKFVRSDALGKHKKKCSIDPKFSKRKRDENNDISHLSKKRVDNANHNNSLISDHNISSINSSKKNKNKNKNNSYNNVIIKEEDKNSNNNKSQRNKSKNIISINIKNSSSSSKAYKELYLELKAKYRHSLQENIILEEEYRRNFRQLSRLKLERNTILDNLIKYYSI</sequence>
<dbReference type="Pfam" id="PF23561">
    <property type="entry name" value="zf-C2H2_15"/>
    <property type="match status" value="1"/>
</dbReference>
<evidence type="ECO:0000256" key="6">
    <source>
        <dbReference type="ARBA" id="ARBA00023242"/>
    </source>
</evidence>
<name>A0A1Y2ACE6_9FUNG</name>
<dbReference type="SUPFAM" id="SSF57667">
    <property type="entry name" value="beta-beta-alpha zinc fingers"/>
    <property type="match status" value="2"/>
</dbReference>
<keyword evidence="4 7" id="KW-0863">Zinc-finger</keyword>
<keyword evidence="3" id="KW-0677">Repeat</keyword>
<dbReference type="PANTHER" id="PTHR45718">
    <property type="entry name" value="TRANSCRIPTIONAL ACTIVATOR CUBITUS INTERRUPTUS"/>
    <property type="match status" value="1"/>
</dbReference>
<dbReference type="FunFam" id="3.30.160.60:FF:000110">
    <property type="entry name" value="Zinc finger protein-like"/>
    <property type="match status" value="1"/>
</dbReference>
<feature type="region of interest" description="Disordered" evidence="8">
    <location>
        <begin position="1"/>
        <end position="132"/>
    </location>
</feature>
<dbReference type="InterPro" id="IPR036236">
    <property type="entry name" value="Znf_C2H2_sf"/>
</dbReference>
<keyword evidence="11" id="KW-1185">Reference proteome</keyword>
<feature type="compositionally biased region" description="Low complexity" evidence="8">
    <location>
        <begin position="113"/>
        <end position="123"/>
    </location>
</feature>
<feature type="compositionally biased region" description="Low complexity" evidence="8">
    <location>
        <begin position="68"/>
        <end position="78"/>
    </location>
</feature>
<feature type="compositionally biased region" description="Acidic residues" evidence="8">
    <location>
        <begin position="81"/>
        <end position="94"/>
    </location>
</feature>
<proteinExistence type="predicted"/>
<keyword evidence="6" id="KW-0539">Nucleus</keyword>
<dbReference type="GO" id="GO:0000981">
    <property type="term" value="F:DNA-binding transcription factor activity, RNA polymerase II-specific"/>
    <property type="evidence" value="ECO:0007669"/>
    <property type="project" value="TreeGrafter"/>
</dbReference>
<dbReference type="PANTHER" id="PTHR45718:SF4">
    <property type="entry name" value="TRANSCRIPTIONAL ACTIVATOR CUBITUS INTERRUPTUS"/>
    <property type="match status" value="1"/>
</dbReference>
<dbReference type="EMBL" id="MCOG01000298">
    <property type="protein sequence ID" value="ORY20181.1"/>
    <property type="molecule type" value="Genomic_DNA"/>
</dbReference>
<dbReference type="Gene3D" id="3.30.160.60">
    <property type="entry name" value="Classic Zinc Finger"/>
    <property type="match status" value="2"/>
</dbReference>
<accession>A0A1Y2ACE6</accession>
<keyword evidence="2" id="KW-0479">Metal-binding</keyword>
<evidence type="ECO:0000313" key="10">
    <source>
        <dbReference type="EMBL" id="ORY20181.1"/>
    </source>
</evidence>
<feature type="compositionally biased region" description="Polar residues" evidence="8">
    <location>
        <begin position="22"/>
        <end position="32"/>
    </location>
</feature>
<dbReference type="AlphaFoldDB" id="A0A1Y2ACE6"/>
<evidence type="ECO:0000256" key="8">
    <source>
        <dbReference type="SAM" id="MobiDB-lite"/>
    </source>
</evidence>
<dbReference type="InterPro" id="IPR043359">
    <property type="entry name" value="GLI-like"/>
</dbReference>
<dbReference type="OrthoDB" id="654211at2759"/>
<organism evidence="10 11">
    <name type="scientific">Neocallimastix californiae</name>
    <dbReference type="NCBI Taxonomy" id="1754190"/>
    <lineage>
        <taxon>Eukaryota</taxon>
        <taxon>Fungi</taxon>
        <taxon>Fungi incertae sedis</taxon>
        <taxon>Chytridiomycota</taxon>
        <taxon>Chytridiomycota incertae sedis</taxon>
        <taxon>Neocallimastigomycetes</taxon>
        <taxon>Neocallimastigales</taxon>
        <taxon>Neocallimastigaceae</taxon>
        <taxon>Neocallimastix</taxon>
    </lineage>
</organism>
<evidence type="ECO:0000256" key="4">
    <source>
        <dbReference type="ARBA" id="ARBA00022771"/>
    </source>
</evidence>
<reference evidence="10 11" key="1">
    <citation type="submission" date="2016-08" db="EMBL/GenBank/DDBJ databases">
        <title>A Parts List for Fungal Cellulosomes Revealed by Comparative Genomics.</title>
        <authorList>
            <consortium name="DOE Joint Genome Institute"/>
            <person name="Haitjema C.H."/>
            <person name="Gilmore S.P."/>
            <person name="Henske J.K."/>
            <person name="Solomon K.V."/>
            <person name="De Groot R."/>
            <person name="Kuo A."/>
            <person name="Mondo S.J."/>
            <person name="Salamov A.A."/>
            <person name="Labutti K."/>
            <person name="Zhao Z."/>
            <person name="Chiniquy J."/>
            <person name="Barry K."/>
            <person name="Brewer H.M."/>
            <person name="Purvine S.O."/>
            <person name="Wright A.T."/>
            <person name="Boxma B."/>
            <person name="Van Alen T."/>
            <person name="Hackstein J.H."/>
            <person name="Baker S.E."/>
            <person name="Grigoriev I.V."/>
            <person name="O'Malley M.A."/>
        </authorList>
    </citation>
    <scope>NUCLEOTIDE SEQUENCE [LARGE SCALE GENOMIC DNA]</scope>
    <source>
        <strain evidence="10 11">G1</strain>
    </source>
</reference>
<dbReference type="GO" id="GO:0005634">
    <property type="term" value="C:nucleus"/>
    <property type="evidence" value="ECO:0007669"/>
    <property type="project" value="UniProtKB-SubCell"/>
</dbReference>